<evidence type="ECO:0000256" key="6">
    <source>
        <dbReference type="ARBA" id="ARBA00022723"/>
    </source>
</evidence>
<keyword evidence="9" id="KW-0378">Hydrolase</keyword>
<dbReference type="OrthoDB" id="14669at10239"/>
<keyword evidence="6" id="KW-0479">Metal-binding</keyword>
<feature type="compositionally biased region" description="Low complexity" evidence="21">
    <location>
        <begin position="286"/>
        <end position="296"/>
    </location>
</feature>
<evidence type="ECO:0000256" key="17">
    <source>
        <dbReference type="ARBA" id="ARBA00034808"/>
    </source>
</evidence>
<dbReference type="GO" id="GO:0042025">
    <property type="term" value="C:host cell nucleus"/>
    <property type="evidence" value="ECO:0007669"/>
    <property type="project" value="UniProtKB-SubCell"/>
</dbReference>
<evidence type="ECO:0000256" key="1">
    <source>
        <dbReference type="ARBA" id="ARBA00004147"/>
    </source>
</evidence>
<keyword evidence="15" id="KW-0413">Isomerase</keyword>
<dbReference type="EC" id="5.6.2.4" evidence="17"/>
<evidence type="ECO:0000256" key="11">
    <source>
        <dbReference type="ARBA" id="ARBA00022833"/>
    </source>
</evidence>
<dbReference type="KEGG" id="vg:14438947"/>
<evidence type="ECO:0000256" key="14">
    <source>
        <dbReference type="ARBA" id="ARBA00023125"/>
    </source>
</evidence>
<dbReference type="PROSITE" id="PS51341">
    <property type="entry name" value="ZF_LTAG_D1"/>
    <property type="match status" value="1"/>
</dbReference>
<evidence type="ECO:0000256" key="3">
    <source>
        <dbReference type="ARBA" id="ARBA00022553"/>
    </source>
</evidence>
<dbReference type="Gene3D" id="1.10.10.510">
    <property type="entry name" value="Zinc finger, large T-antigen D1 domain"/>
    <property type="match status" value="1"/>
</dbReference>
<dbReference type="Proteomes" id="UP000116224">
    <property type="component" value="Segment"/>
</dbReference>
<evidence type="ECO:0000256" key="13">
    <source>
        <dbReference type="ARBA" id="ARBA00022990"/>
    </source>
</evidence>
<dbReference type="InterPro" id="IPR010932">
    <property type="entry name" value="Lg_T_Ag_Polyomavir_C"/>
</dbReference>
<evidence type="ECO:0000313" key="25">
    <source>
        <dbReference type="EMBL" id="AGA82588.1"/>
    </source>
</evidence>
<evidence type="ECO:0000256" key="16">
    <source>
        <dbReference type="ARBA" id="ARBA00034617"/>
    </source>
</evidence>
<dbReference type="Gene3D" id="3.40.50.300">
    <property type="entry name" value="P-loop containing nucleotide triphosphate hydrolases"/>
    <property type="match status" value="1"/>
</dbReference>
<accession>L0GBB5</accession>
<evidence type="ECO:0000256" key="15">
    <source>
        <dbReference type="ARBA" id="ARBA00023235"/>
    </source>
</evidence>
<evidence type="ECO:0000259" key="23">
    <source>
        <dbReference type="PROSITE" id="PS51287"/>
    </source>
</evidence>
<dbReference type="InterPro" id="IPR003133">
    <property type="entry name" value="T_Ag_DNA-bd"/>
</dbReference>
<feature type="region of interest" description="Disordered" evidence="21">
    <location>
        <begin position="108"/>
        <end position="341"/>
    </location>
</feature>
<feature type="compositionally biased region" description="Acidic residues" evidence="21">
    <location>
        <begin position="823"/>
        <end position="836"/>
    </location>
</feature>
<keyword evidence="10" id="KW-0347">Helicase</keyword>
<dbReference type="InterPro" id="IPR027417">
    <property type="entry name" value="P-loop_NTPase"/>
</dbReference>
<keyword evidence="13" id="KW-0007">Acetylation</keyword>
<dbReference type="InterPro" id="IPR017910">
    <property type="entry name" value="Znf_lg_T-Ag_D1-typ"/>
</dbReference>
<feature type="compositionally biased region" description="Low complexity" evidence="21">
    <location>
        <begin position="108"/>
        <end position="119"/>
    </location>
</feature>
<feature type="compositionally biased region" description="Low complexity" evidence="21">
    <location>
        <begin position="180"/>
        <end position="199"/>
    </location>
</feature>
<organism evidence="25 26">
    <name type="scientific">Eidolon polyomavirus 1</name>
    <dbReference type="NCBI Taxonomy" id="1891722"/>
    <lineage>
        <taxon>Viruses</taxon>
        <taxon>Monodnaviria</taxon>
        <taxon>Shotokuvirae</taxon>
        <taxon>Cossaviricota</taxon>
        <taxon>Papovaviricetes</taxon>
        <taxon>Sepolyvirales</taxon>
        <taxon>Polyomaviridae</taxon>
        <taxon>Alphapolyomavirus</taxon>
        <taxon>Alphapolyomavirus eidoli</taxon>
    </lineage>
</organism>
<dbReference type="GO" id="GO:0003688">
    <property type="term" value="F:DNA replication origin binding"/>
    <property type="evidence" value="ECO:0007669"/>
    <property type="project" value="InterPro"/>
</dbReference>
<evidence type="ECO:0000256" key="21">
    <source>
        <dbReference type="SAM" id="MobiDB-lite"/>
    </source>
</evidence>
<keyword evidence="4" id="KW-1048">Host nucleus</keyword>
<sequence>MDTALTRVEKKKLCFLLDLPPQCYGNVPMMKSRYKRACLKLHPDKGGEDLLMKELNMLWQKFQEGIFNLRRDIPSFEEDEEDEEEDDTPIYGTPKFKAWWYSKYARWSQGSNDSSSSKSSSRRSSGRARPDSGYSSSQQDSDPSAFPSSQASNSSDGQSQQRESAQHPGGASVPPEGFQSSHAGHHNGSGSEESSSGRGSQERPTGDAPTGKQRWRGGNLFGNSSRVPPPNWDDSLRCDESLSSPEVSAGEEDPPTGSESSSQYPQDSTTEEATEPEEQPEEHQHAGPSSSSFSTPRTPPSRRRKFTRPQGFPRSPDADSYSSTPPRPKKPKENDLPNDFPPDTLDYLSHAVYSNKTVTTFAIYTTLEKSKLLYQQLDKFKVDFKSRHKCPRGGIILCITLSRHRVSAVKNHCANFCTVSFLIVKGVIKILDLYRLLKEDPYRLIEENKSLYNYDFAEKSKEQTCNWNLVADFAFEYRLDDPLVILAHYLDFAKPYPCGKCFTKTALKPHKAHEKEHQNAKLFMDCKSQKSICQQAADIVIAKSRLEMMECTREELLEKKMRKVMERLRDFEPKDLKLYMAGVAWYCNLFNHFELILFKIIKFLTENIPKHRNVMFKGEVNSGKTSLAAAIIDLLEGKALNINCPADKLNFELGCALDRFCVVFEDVKGQAGPRKDLPPGQGFNNLDNLRDHMDGAVPVSLERKHVNKKHQIFPPIIVTCNHYVIPVTVQARICFTLNFVSKPNLKTSLDKNLEIRRRRVLQSGTTLLLCLIYCLPMRLFADTMVEDVRNWRQIINQEVGWDTYCKMLENIEAGDDPLRGVDPVEEEEEENDDTTQ</sequence>
<dbReference type="GO" id="GO:0006260">
    <property type="term" value="P:DNA replication"/>
    <property type="evidence" value="ECO:0007669"/>
    <property type="project" value="UniProtKB-KW"/>
</dbReference>
<dbReference type="GeneID" id="14438947"/>
<evidence type="ECO:0000256" key="7">
    <source>
        <dbReference type="ARBA" id="ARBA00022741"/>
    </source>
</evidence>
<keyword evidence="26" id="KW-1185">Reference proteome</keyword>
<feature type="region of interest" description="Disordered" evidence="21">
    <location>
        <begin position="815"/>
        <end position="836"/>
    </location>
</feature>
<dbReference type="PROSITE" id="PS51287">
    <property type="entry name" value="T_AG_OBD"/>
    <property type="match status" value="1"/>
</dbReference>
<feature type="domain" description="SF3 helicase" evidence="22">
    <location>
        <begin position="588"/>
        <end position="752"/>
    </location>
</feature>
<comment type="catalytic activity">
    <reaction evidence="16">
        <text>Couples ATP hydrolysis with the unwinding of duplex DNA by translocating in the 3'-5' direction.</text>
        <dbReference type="EC" id="5.6.2.4"/>
    </reaction>
</comment>
<feature type="compositionally biased region" description="Low complexity" evidence="21">
    <location>
        <begin position="131"/>
        <end position="161"/>
    </location>
</feature>
<evidence type="ECO:0000259" key="24">
    <source>
        <dbReference type="PROSITE" id="PS51341"/>
    </source>
</evidence>
<dbReference type="SUPFAM" id="SSF52540">
    <property type="entry name" value="P-loop containing nucleoside triphosphate hydrolases"/>
    <property type="match status" value="1"/>
</dbReference>
<dbReference type="Pfam" id="PF02217">
    <property type="entry name" value="T_Ag_DNA_bind"/>
    <property type="match status" value="1"/>
</dbReference>
<evidence type="ECO:0000313" key="26">
    <source>
        <dbReference type="Proteomes" id="UP000116224"/>
    </source>
</evidence>
<dbReference type="InterPro" id="IPR014015">
    <property type="entry name" value="Helicase_SF3_DNA-vir"/>
</dbReference>
<dbReference type="EMBL" id="JX520660">
    <property type="protein sequence ID" value="AGA82588.1"/>
    <property type="molecule type" value="Genomic_DNA"/>
</dbReference>
<dbReference type="GO" id="GO:0016787">
    <property type="term" value="F:hydrolase activity"/>
    <property type="evidence" value="ECO:0007669"/>
    <property type="project" value="UniProtKB-KW"/>
</dbReference>
<keyword evidence="7" id="KW-0547">Nucleotide-binding</keyword>
<feature type="domain" description="T-ag OBD" evidence="23">
    <location>
        <begin position="341"/>
        <end position="455"/>
    </location>
</feature>
<evidence type="ECO:0000256" key="4">
    <source>
        <dbReference type="ARBA" id="ARBA00022562"/>
    </source>
</evidence>
<keyword evidence="5" id="KW-0235">DNA replication</keyword>
<feature type="DNA-binding region" description="T-ag OBD" evidence="19">
    <location>
        <begin position="341"/>
        <end position="455"/>
    </location>
</feature>
<dbReference type="Gene3D" id="1.10.287.110">
    <property type="entry name" value="DnaJ domain"/>
    <property type="match status" value="1"/>
</dbReference>
<reference evidence="25 26" key="1">
    <citation type="journal article" date="2013" name="J. Gen. Virol.">
        <title>Discovery of diverse polyomaviruses in bats and the evolutionary history of the Polyomaviridae.</title>
        <authorList>
            <person name="Tao Y."/>
            <person name="Shi M."/>
            <person name="Conrardy C."/>
            <person name="Kuzmin I.V."/>
            <person name="Recuenco S."/>
            <person name="Agwanda B."/>
            <person name="Alvarez D.A."/>
            <person name="Ellison J.A."/>
            <person name="Gilbert A.T."/>
            <person name="Moran D."/>
            <person name="Niezgoda M."/>
            <person name="Lindblade K.A."/>
            <person name="Holmes E.C."/>
            <person name="Breiman R.F."/>
            <person name="Rupprecht C.E."/>
            <person name="Tong S."/>
        </authorList>
    </citation>
    <scope>NUCLEOTIDE SEQUENCE [LARGE SCALE GENOMIC DNA]</scope>
    <source>
        <strain evidence="25">KY270</strain>
    </source>
</reference>
<dbReference type="GO" id="GO:0043138">
    <property type="term" value="F:3'-5' DNA helicase activity"/>
    <property type="evidence" value="ECO:0007669"/>
    <property type="project" value="UniProtKB-EC"/>
</dbReference>
<keyword evidence="12" id="KW-0067">ATP-binding</keyword>
<evidence type="ECO:0000256" key="19">
    <source>
        <dbReference type="PROSITE-ProRule" id="PRU00620"/>
    </source>
</evidence>
<dbReference type="Pfam" id="PF06431">
    <property type="entry name" value="Polyoma_lg_T_C"/>
    <property type="match status" value="1"/>
</dbReference>
<dbReference type="GO" id="GO:0005524">
    <property type="term" value="F:ATP binding"/>
    <property type="evidence" value="ECO:0007669"/>
    <property type="project" value="UniProtKB-KW"/>
</dbReference>
<evidence type="ECO:0000256" key="5">
    <source>
        <dbReference type="ARBA" id="ARBA00022705"/>
    </source>
</evidence>
<dbReference type="Gene3D" id="3.40.1310.20">
    <property type="match status" value="1"/>
</dbReference>
<dbReference type="PROSITE" id="PS51206">
    <property type="entry name" value="SF3_HELICASE_1"/>
    <property type="match status" value="1"/>
</dbReference>
<evidence type="ECO:0000256" key="9">
    <source>
        <dbReference type="ARBA" id="ARBA00022801"/>
    </source>
</evidence>
<keyword evidence="2" id="KW-0244">Early protein</keyword>
<evidence type="ECO:0000256" key="10">
    <source>
        <dbReference type="ARBA" id="ARBA00022806"/>
    </source>
</evidence>
<evidence type="ECO:0000256" key="18">
    <source>
        <dbReference type="ARBA" id="ARBA00048988"/>
    </source>
</evidence>
<dbReference type="SUPFAM" id="SSF55464">
    <property type="entry name" value="Origin of replication-binding domain, RBD-like"/>
    <property type="match status" value="1"/>
</dbReference>
<evidence type="ECO:0000256" key="12">
    <source>
        <dbReference type="ARBA" id="ARBA00022840"/>
    </source>
</evidence>
<evidence type="ECO:0000259" key="22">
    <source>
        <dbReference type="PROSITE" id="PS51206"/>
    </source>
</evidence>
<dbReference type="Gene3D" id="1.20.1050.70">
    <property type="entry name" value="Large T antigen, SV40, domain 3"/>
    <property type="match status" value="1"/>
</dbReference>
<dbReference type="RefSeq" id="YP_007346969.1">
    <property type="nucleotide sequence ID" value="NC_020068.1"/>
</dbReference>
<feature type="compositionally biased region" description="Acidic residues" evidence="21">
    <location>
        <begin position="269"/>
        <end position="280"/>
    </location>
</feature>
<evidence type="ECO:0000256" key="20">
    <source>
        <dbReference type="PROSITE-ProRule" id="PRU00671"/>
    </source>
</evidence>
<dbReference type="GO" id="GO:0008270">
    <property type="term" value="F:zinc ion binding"/>
    <property type="evidence" value="ECO:0007669"/>
    <property type="project" value="UniProtKB-KW"/>
</dbReference>
<keyword evidence="14 19" id="KW-0238">DNA-binding</keyword>
<protein>
    <recommendedName>
        <fullName evidence="17">DNA 3'-5' helicase</fullName>
        <ecNumber evidence="17">5.6.2.4</ecNumber>
    </recommendedName>
</protein>
<keyword evidence="11" id="KW-0862">Zinc</keyword>
<feature type="compositionally biased region" description="Polar residues" evidence="21">
    <location>
        <begin position="257"/>
        <end position="268"/>
    </location>
</feature>
<proteinExistence type="predicted"/>
<keyword evidence="8 20" id="KW-0863">Zinc-finger</keyword>
<keyword evidence="3" id="KW-0597">Phosphoprotein</keyword>
<evidence type="ECO:0000256" key="2">
    <source>
        <dbReference type="ARBA" id="ARBA00022518"/>
    </source>
</evidence>
<dbReference type="InterPro" id="IPR037102">
    <property type="entry name" value="Znf_lg_T-Ag_D1_dom_sf"/>
</dbReference>
<feature type="domain" description="T-ag D1-type" evidence="24">
    <location>
        <begin position="462"/>
        <end position="553"/>
    </location>
</feature>
<evidence type="ECO:0000256" key="8">
    <source>
        <dbReference type="ARBA" id="ARBA00022771"/>
    </source>
</evidence>
<dbReference type="InterPro" id="IPR036869">
    <property type="entry name" value="J_dom_sf"/>
</dbReference>
<name>L0GBB5_9POLY</name>
<comment type="catalytic activity">
    <reaction evidence="18">
        <text>ATP + H2O = ADP + phosphate + H(+)</text>
        <dbReference type="Rhea" id="RHEA:13065"/>
        <dbReference type="ChEBI" id="CHEBI:15377"/>
        <dbReference type="ChEBI" id="CHEBI:15378"/>
        <dbReference type="ChEBI" id="CHEBI:30616"/>
        <dbReference type="ChEBI" id="CHEBI:43474"/>
        <dbReference type="ChEBI" id="CHEBI:456216"/>
        <dbReference type="EC" id="5.6.2.4"/>
    </reaction>
</comment>
<dbReference type="SUPFAM" id="SSF46565">
    <property type="entry name" value="Chaperone J-domain"/>
    <property type="match status" value="1"/>
</dbReference>
<comment type="subcellular location">
    <subcellularLocation>
        <location evidence="1">Host nucleus</location>
    </subcellularLocation>
</comment>